<name>A0A4S9ADA1_AURPU</name>
<keyword evidence="1" id="KW-0813">Transport</keyword>
<protein>
    <recommendedName>
        <fullName evidence="1">Glutaredoxin-like protein</fullName>
    </recommendedName>
</protein>
<comment type="similarity">
    <text evidence="1">Belongs to the glutaredoxin family.</text>
</comment>
<dbReference type="AlphaFoldDB" id="A0A4S9ADA1"/>
<gene>
    <name evidence="2" type="ORF">D6D19_02337</name>
</gene>
<dbReference type="PANTHER" id="PTHR33558:SF1">
    <property type="entry name" value="GLUTAREDOXIN-LIKE PROTEIN C5ORF63 HOMOLOG"/>
    <property type="match status" value="1"/>
</dbReference>
<sequence length="148" mass="16990">MCPQHPLATLKPVCPRRSPHPNTFSVNTAIPTTMFPTLALRNFACRITLFTRSNCKLCSDAKEVLSNVWDKRPFEYDEINVMDHSDQKWKNMYEFDTPVIHVDKAKEASQFGTTHEAKKLMHRFKEHEVEKLMDEAMMDAPSSSSTSA</sequence>
<evidence type="ECO:0000313" key="2">
    <source>
        <dbReference type="EMBL" id="THW77344.1"/>
    </source>
</evidence>
<dbReference type="EMBL" id="QZAO01000042">
    <property type="protein sequence ID" value="THW77344.1"/>
    <property type="molecule type" value="Genomic_DNA"/>
</dbReference>
<organism evidence="2 3">
    <name type="scientific">Aureobasidium pullulans</name>
    <name type="common">Black yeast</name>
    <name type="synonym">Pullularia pullulans</name>
    <dbReference type="NCBI Taxonomy" id="5580"/>
    <lineage>
        <taxon>Eukaryota</taxon>
        <taxon>Fungi</taxon>
        <taxon>Dikarya</taxon>
        <taxon>Ascomycota</taxon>
        <taxon>Pezizomycotina</taxon>
        <taxon>Dothideomycetes</taxon>
        <taxon>Dothideomycetidae</taxon>
        <taxon>Dothideales</taxon>
        <taxon>Saccotheciaceae</taxon>
        <taxon>Aureobasidium</taxon>
    </lineage>
</organism>
<keyword evidence="1" id="KW-0249">Electron transport</keyword>
<dbReference type="InterPro" id="IPR052565">
    <property type="entry name" value="Glutaredoxin-like_YDR286C"/>
</dbReference>
<dbReference type="PANTHER" id="PTHR33558">
    <property type="entry name" value="GLUTAREDOXIN-LIKE PROTEIN C5ORF63 HOMOLOG"/>
    <property type="match status" value="1"/>
</dbReference>
<comment type="caution">
    <text evidence="2">The sequence shown here is derived from an EMBL/GenBank/DDBJ whole genome shotgun (WGS) entry which is preliminary data.</text>
</comment>
<evidence type="ECO:0000313" key="3">
    <source>
        <dbReference type="Proteomes" id="UP000308802"/>
    </source>
</evidence>
<dbReference type="Gene3D" id="3.40.30.10">
    <property type="entry name" value="Glutaredoxin"/>
    <property type="match status" value="1"/>
</dbReference>
<dbReference type="Proteomes" id="UP000308802">
    <property type="component" value="Unassembled WGS sequence"/>
</dbReference>
<dbReference type="InterPro" id="IPR036249">
    <property type="entry name" value="Thioredoxin-like_sf"/>
</dbReference>
<dbReference type="SUPFAM" id="SSF52833">
    <property type="entry name" value="Thioredoxin-like"/>
    <property type="match status" value="1"/>
</dbReference>
<evidence type="ECO:0000256" key="1">
    <source>
        <dbReference type="RuleBase" id="RU363082"/>
    </source>
</evidence>
<proteinExistence type="inferred from homology"/>
<dbReference type="InterPro" id="IPR008554">
    <property type="entry name" value="Glutaredoxin-like"/>
</dbReference>
<reference evidence="2 3" key="1">
    <citation type="submission" date="2018-10" db="EMBL/GenBank/DDBJ databases">
        <title>Fifty Aureobasidium pullulans genomes reveal a recombining polyextremotolerant generalist.</title>
        <authorList>
            <person name="Gostincar C."/>
            <person name="Turk M."/>
            <person name="Zajc J."/>
            <person name="Gunde-Cimerman N."/>
        </authorList>
    </citation>
    <scope>NUCLEOTIDE SEQUENCE [LARGE SCALE GENOMIC DNA]</scope>
    <source>
        <strain evidence="2 3">EXF-10659</strain>
    </source>
</reference>
<accession>A0A4S9ADA1</accession>
<dbReference type="Pfam" id="PF05768">
    <property type="entry name" value="Glrx-like"/>
    <property type="match status" value="1"/>
</dbReference>